<protein>
    <submittedName>
        <fullName evidence="1">Uncharacterized protein</fullName>
    </submittedName>
</protein>
<dbReference type="AlphaFoldDB" id="A0AAW7IHQ6"/>
<dbReference type="KEGG" id="bsj:UP17_12530"/>
<comment type="caution">
    <text evidence="1">The sequence shown here is derived from an EMBL/GenBank/DDBJ whole genome shotgun (WGS) entry which is preliminary data.</text>
</comment>
<evidence type="ECO:0000313" key="2">
    <source>
        <dbReference type="Proteomes" id="UP001234602"/>
    </source>
</evidence>
<accession>A0AAW7IHQ6</accession>
<dbReference type="RefSeq" id="WP_061463313.1">
    <property type="nucleotide sequence ID" value="NZ_CP011008.1"/>
</dbReference>
<proteinExistence type="predicted"/>
<name>A0AAW7IHQ6_9BACI</name>
<organism evidence="1 2">
    <name type="scientific">Peribacillus simplex</name>
    <dbReference type="NCBI Taxonomy" id="1478"/>
    <lineage>
        <taxon>Bacteria</taxon>
        <taxon>Bacillati</taxon>
        <taxon>Bacillota</taxon>
        <taxon>Bacilli</taxon>
        <taxon>Bacillales</taxon>
        <taxon>Bacillaceae</taxon>
        <taxon>Peribacillus</taxon>
    </lineage>
</organism>
<evidence type="ECO:0000313" key="1">
    <source>
        <dbReference type="EMBL" id="MDM5453600.1"/>
    </source>
</evidence>
<reference evidence="1" key="1">
    <citation type="submission" date="2023-06" db="EMBL/GenBank/DDBJ databases">
        <title>Comparative genomics of Bacillaceae isolates and their secondary metabolite potential.</title>
        <authorList>
            <person name="Song L."/>
            <person name="Nielsen L.J."/>
            <person name="Mohite O."/>
            <person name="Xu X."/>
            <person name="Weber T."/>
            <person name="Kovacs A.T."/>
        </authorList>
    </citation>
    <scope>NUCLEOTIDE SEQUENCE</scope>
    <source>
        <strain evidence="1">D8_B_37</strain>
    </source>
</reference>
<sequence>MPYLKQFVRNWRRREKTEVLTALIPESLYGDFKGYCDELNLFISEAICLLIEREMTRYLEN</sequence>
<dbReference type="EMBL" id="JAUCEY010000008">
    <property type="protein sequence ID" value="MDM5453600.1"/>
    <property type="molecule type" value="Genomic_DNA"/>
</dbReference>
<dbReference type="Proteomes" id="UP001234602">
    <property type="component" value="Unassembled WGS sequence"/>
</dbReference>
<gene>
    <name evidence="1" type="ORF">QUF89_15650</name>
</gene>